<feature type="compositionally biased region" description="Basic and acidic residues" evidence="1">
    <location>
        <begin position="438"/>
        <end position="449"/>
    </location>
</feature>
<dbReference type="OrthoDB" id="10065669at2759"/>
<reference evidence="2 3" key="1">
    <citation type="submission" date="2019-01" db="EMBL/GenBank/DDBJ databases">
        <title>A draft genome assembly of the solar-powered sea slug Elysia chlorotica.</title>
        <authorList>
            <person name="Cai H."/>
            <person name="Li Q."/>
            <person name="Fang X."/>
            <person name="Li J."/>
            <person name="Curtis N.E."/>
            <person name="Altenburger A."/>
            <person name="Shibata T."/>
            <person name="Feng M."/>
            <person name="Maeda T."/>
            <person name="Schwartz J.A."/>
            <person name="Shigenobu S."/>
            <person name="Lundholm N."/>
            <person name="Nishiyama T."/>
            <person name="Yang H."/>
            <person name="Hasebe M."/>
            <person name="Li S."/>
            <person name="Pierce S.K."/>
            <person name="Wang J."/>
        </authorList>
    </citation>
    <scope>NUCLEOTIDE SEQUENCE [LARGE SCALE GENOMIC DNA]</scope>
    <source>
        <strain evidence="2">EC2010</strain>
        <tissue evidence="2">Whole organism of an adult</tissue>
    </source>
</reference>
<dbReference type="AlphaFoldDB" id="A0A3S0Z8S1"/>
<dbReference type="Proteomes" id="UP000271974">
    <property type="component" value="Unassembled WGS sequence"/>
</dbReference>
<feature type="compositionally biased region" description="Basic and acidic residues" evidence="1">
    <location>
        <begin position="398"/>
        <end position="407"/>
    </location>
</feature>
<evidence type="ECO:0000313" key="3">
    <source>
        <dbReference type="Proteomes" id="UP000271974"/>
    </source>
</evidence>
<protein>
    <submittedName>
        <fullName evidence="2">Uncharacterized protein</fullName>
    </submittedName>
</protein>
<dbReference type="PANTHER" id="PTHR46601:SF1">
    <property type="entry name" value="ADF-H DOMAIN-CONTAINING PROTEIN"/>
    <property type="match status" value="1"/>
</dbReference>
<keyword evidence="3" id="KW-1185">Reference proteome</keyword>
<gene>
    <name evidence="2" type="ORF">EGW08_022819</name>
</gene>
<accession>A0A3S0Z8S1</accession>
<feature type="region of interest" description="Disordered" evidence="1">
    <location>
        <begin position="389"/>
        <end position="453"/>
    </location>
</feature>
<feature type="compositionally biased region" description="Polar residues" evidence="1">
    <location>
        <begin position="408"/>
        <end position="427"/>
    </location>
</feature>
<organism evidence="2 3">
    <name type="scientific">Elysia chlorotica</name>
    <name type="common">Eastern emerald elysia</name>
    <name type="synonym">Sea slug</name>
    <dbReference type="NCBI Taxonomy" id="188477"/>
    <lineage>
        <taxon>Eukaryota</taxon>
        <taxon>Metazoa</taxon>
        <taxon>Spiralia</taxon>
        <taxon>Lophotrochozoa</taxon>
        <taxon>Mollusca</taxon>
        <taxon>Gastropoda</taxon>
        <taxon>Heterobranchia</taxon>
        <taxon>Euthyneura</taxon>
        <taxon>Panpulmonata</taxon>
        <taxon>Sacoglossa</taxon>
        <taxon>Placobranchoidea</taxon>
        <taxon>Plakobranchidae</taxon>
        <taxon>Elysia</taxon>
    </lineage>
</organism>
<dbReference type="EMBL" id="RQTK01001689">
    <property type="protein sequence ID" value="RUS69421.1"/>
    <property type="molecule type" value="Genomic_DNA"/>
</dbReference>
<evidence type="ECO:0000256" key="1">
    <source>
        <dbReference type="SAM" id="MobiDB-lite"/>
    </source>
</evidence>
<comment type="caution">
    <text evidence="2">The sequence shown here is derived from an EMBL/GenBank/DDBJ whole genome shotgun (WGS) entry which is preliminary data.</text>
</comment>
<dbReference type="PANTHER" id="PTHR46601">
    <property type="entry name" value="ULP_PROTEASE DOMAIN-CONTAINING PROTEIN"/>
    <property type="match status" value="1"/>
</dbReference>
<sequence length="536" mass="61346">MFLTTQKQDKVFCEQWVTEIVEKKSKKVLKKKEWLVKDLIKELIQDLKTYPQHMFTATWQYQQFNTMRNSVRDKEVVMVYDFAENYRSAYQDEPQSAHWNYTQITIHPVVCYYRCSCAEVVTHSVVVVSDDLQHDCFAVDSMIRKVHSFFKERGLHFDRSVEWSDGCSSQYKSNGPFFLLQQRGSEGQEIYKHFFGSRHGKNPSDGESAVVKSSITRAVKCRRATINNADSFFEFAKANLERDDAENGCQHFKRSFLFLKTADITRMPLKNLKPVTGTRSIHAIISKNGRELKYRNLSCTCHGCVKEENCTETYTRPWKLHRFPVTEVPAGIHDIGQPELPAVVLPVTTNSTPAINSVGKSVESCPSEDGVELLSNSTYELLEMLMENSEANGSSLDSSRDPDDHLPNKNSEANGSVDNNQPPSTAESKPPTLDTPDPDDHLPNKDQGEQKFQPGQYVLATYPSKTGNKMYLGLILQVDSGEAMVKFCKQMKHYFIFPTKEDISWIDTYCLIRVDTPTMDMRERMFLTEKEMALFP</sequence>
<proteinExistence type="predicted"/>
<evidence type="ECO:0000313" key="2">
    <source>
        <dbReference type="EMBL" id="RUS69421.1"/>
    </source>
</evidence>
<name>A0A3S0Z8S1_ELYCH</name>